<comment type="caution">
    <text evidence="2">The sequence shown here is derived from an EMBL/GenBank/DDBJ whole genome shotgun (WGS) entry which is preliminary data.</text>
</comment>
<proteinExistence type="predicted"/>
<evidence type="ECO:0000313" key="2">
    <source>
        <dbReference type="EMBL" id="MBC2883703.1"/>
    </source>
</evidence>
<keyword evidence="1" id="KW-1133">Transmembrane helix</keyword>
<dbReference type="EMBL" id="JACLZK010000002">
    <property type="protein sequence ID" value="MBC2883703.1"/>
    <property type="molecule type" value="Genomic_DNA"/>
</dbReference>
<feature type="transmembrane region" description="Helical" evidence="1">
    <location>
        <begin position="21"/>
        <end position="40"/>
    </location>
</feature>
<dbReference type="AlphaFoldDB" id="A0A842JEB4"/>
<accession>A0A842JEB4</accession>
<gene>
    <name evidence="2" type="ORF">H7R39_10650</name>
</gene>
<name>A0A842JEB4_9BACT</name>
<sequence length="176" mass="20011">MTSYSFIKPRKKPFFDLFSKIWLLFIATAVLLFAIVNLVVELKSNSLLNETQISRQKQAQTKDQIRQTDELTALLKQRRDSANEIAASNAVLKQSLRNLLDLVPSSITLYEIAMDKNSLIVKGTTPSRDVYNMLLATPLKSIFNTSNTSFYQLDSGWLNFVSTNKTDNLEGKNEQR</sequence>
<keyword evidence="1" id="KW-0812">Transmembrane</keyword>
<reference evidence="2 3" key="1">
    <citation type="submission" date="2020-08" db="EMBL/GenBank/DDBJ databases">
        <title>Complete genome and description of Campylobacter massiliensis Marseille-Q3452 sp. nov.</title>
        <authorList>
            <person name="Antezack A."/>
        </authorList>
    </citation>
    <scope>NUCLEOTIDE SEQUENCE [LARGE SCALE GENOMIC DNA]</scope>
    <source>
        <strain evidence="2 3">Marseille-Q3452</strain>
    </source>
</reference>
<evidence type="ECO:0000256" key="1">
    <source>
        <dbReference type="SAM" id="Phobius"/>
    </source>
</evidence>
<evidence type="ECO:0000313" key="3">
    <source>
        <dbReference type="Proteomes" id="UP000552683"/>
    </source>
</evidence>
<organism evidence="2 3">
    <name type="scientific">Campylobacter massiliensis</name>
    <dbReference type="NCBI Taxonomy" id="2762557"/>
    <lineage>
        <taxon>Bacteria</taxon>
        <taxon>Pseudomonadati</taxon>
        <taxon>Campylobacterota</taxon>
        <taxon>Epsilonproteobacteria</taxon>
        <taxon>Campylobacterales</taxon>
        <taxon>Campylobacteraceae</taxon>
        <taxon>Campylobacter</taxon>
    </lineage>
</organism>
<evidence type="ECO:0008006" key="4">
    <source>
        <dbReference type="Google" id="ProtNLM"/>
    </source>
</evidence>
<dbReference type="Proteomes" id="UP000552683">
    <property type="component" value="Unassembled WGS sequence"/>
</dbReference>
<keyword evidence="3" id="KW-1185">Reference proteome</keyword>
<protein>
    <recommendedName>
        <fullName evidence="4">PilN domain-containing protein</fullName>
    </recommendedName>
</protein>
<dbReference type="RefSeq" id="WP_185899269.1">
    <property type="nucleotide sequence ID" value="NZ_JACLZK010000002.1"/>
</dbReference>
<keyword evidence="1" id="KW-0472">Membrane</keyword>